<evidence type="ECO:0000313" key="2">
    <source>
        <dbReference type="EMBL" id="JAH37656.1"/>
    </source>
</evidence>
<evidence type="ECO:0000256" key="1">
    <source>
        <dbReference type="SAM" id="MobiDB-lite"/>
    </source>
</evidence>
<feature type="region of interest" description="Disordered" evidence="1">
    <location>
        <begin position="1"/>
        <end position="31"/>
    </location>
</feature>
<dbReference type="EMBL" id="GBXM01070921">
    <property type="protein sequence ID" value="JAH37656.1"/>
    <property type="molecule type" value="Transcribed_RNA"/>
</dbReference>
<dbReference type="AlphaFoldDB" id="A0A0E9S8Q0"/>
<reference evidence="2" key="2">
    <citation type="journal article" date="2015" name="Fish Shellfish Immunol.">
        <title>Early steps in the European eel (Anguilla anguilla)-Vibrio vulnificus interaction in the gills: Role of the RtxA13 toxin.</title>
        <authorList>
            <person name="Callol A."/>
            <person name="Pajuelo D."/>
            <person name="Ebbesson L."/>
            <person name="Teles M."/>
            <person name="MacKenzie S."/>
            <person name="Amaro C."/>
        </authorList>
    </citation>
    <scope>NUCLEOTIDE SEQUENCE</scope>
</reference>
<reference evidence="2" key="1">
    <citation type="submission" date="2014-11" db="EMBL/GenBank/DDBJ databases">
        <authorList>
            <person name="Amaro Gonzalez C."/>
        </authorList>
    </citation>
    <scope>NUCLEOTIDE SEQUENCE</scope>
</reference>
<proteinExistence type="predicted"/>
<sequence>MHFSHTHMPMRARTHIHSRTHTRSILSSYHA</sequence>
<name>A0A0E9S8Q0_ANGAN</name>
<organism evidence="2">
    <name type="scientific">Anguilla anguilla</name>
    <name type="common">European freshwater eel</name>
    <name type="synonym">Muraena anguilla</name>
    <dbReference type="NCBI Taxonomy" id="7936"/>
    <lineage>
        <taxon>Eukaryota</taxon>
        <taxon>Metazoa</taxon>
        <taxon>Chordata</taxon>
        <taxon>Craniata</taxon>
        <taxon>Vertebrata</taxon>
        <taxon>Euteleostomi</taxon>
        <taxon>Actinopterygii</taxon>
        <taxon>Neopterygii</taxon>
        <taxon>Teleostei</taxon>
        <taxon>Anguilliformes</taxon>
        <taxon>Anguillidae</taxon>
        <taxon>Anguilla</taxon>
    </lineage>
</organism>
<accession>A0A0E9S8Q0</accession>
<protein>
    <submittedName>
        <fullName evidence="2">Uncharacterized protein</fullName>
    </submittedName>
</protein>
<feature type="compositionally biased region" description="Basic residues" evidence="1">
    <location>
        <begin position="1"/>
        <end position="22"/>
    </location>
</feature>